<evidence type="ECO:0000313" key="1">
    <source>
        <dbReference type="EMBL" id="JAD20691.1"/>
    </source>
</evidence>
<accession>A0A0A8Y350</accession>
<dbReference type="EMBL" id="GBRH01277204">
    <property type="protein sequence ID" value="JAD20691.1"/>
    <property type="molecule type" value="Transcribed_RNA"/>
</dbReference>
<organism evidence="1">
    <name type="scientific">Arundo donax</name>
    <name type="common">Giant reed</name>
    <name type="synonym">Donax arundinaceus</name>
    <dbReference type="NCBI Taxonomy" id="35708"/>
    <lineage>
        <taxon>Eukaryota</taxon>
        <taxon>Viridiplantae</taxon>
        <taxon>Streptophyta</taxon>
        <taxon>Embryophyta</taxon>
        <taxon>Tracheophyta</taxon>
        <taxon>Spermatophyta</taxon>
        <taxon>Magnoliopsida</taxon>
        <taxon>Liliopsida</taxon>
        <taxon>Poales</taxon>
        <taxon>Poaceae</taxon>
        <taxon>PACMAD clade</taxon>
        <taxon>Arundinoideae</taxon>
        <taxon>Arundineae</taxon>
        <taxon>Arundo</taxon>
    </lineage>
</organism>
<proteinExistence type="predicted"/>
<sequence length="42" mass="4934">MSNNQISNCFAAPWHDLLNRLQYRGIELRPLISEIMFDTLLV</sequence>
<name>A0A0A8Y350_ARUDO</name>
<reference evidence="1" key="1">
    <citation type="submission" date="2014-09" db="EMBL/GenBank/DDBJ databases">
        <authorList>
            <person name="Magalhaes I.L.F."/>
            <person name="Oliveira U."/>
            <person name="Santos F.R."/>
            <person name="Vidigal T.H.D.A."/>
            <person name="Brescovit A.D."/>
            <person name="Santos A.J."/>
        </authorList>
    </citation>
    <scope>NUCLEOTIDE SEQUENCE</scope>
    <source>
        <tissue evidence="1">Shoot tissue taken approximately 20 cm above the soil surface</tissue>
    </source>
</reference>
<dbReference type="AlphaFoldDB" id="A0A0A8Y350"/>
<protein>
    <submittedName>
        <fullName evidence="1">Uncharacterized protein</fullName>
    </submittedName>
</protein>
<reference evidence="1" key="2">
    <citation type="journal article" date="2015" name="Data Brief">
        <title>Shoot transcriptome of the giant reed, Arundo donax.</title>
        <authorList>
            <person name="Barrero R.A."/>
            <person name="Guerrero F.D."/>
            <person name="Moolhuijzen P."/>
            <person name="Goolsby J.A."/>
            <person name="Tidwell J."/>
            <person name="Bellgard S.E."/>
            <person name="Bellgard M.I."/>
        </authorList>
    </citation>
    <scope>NUCLEOTIDE SEQUENCE</scope>
    <source>
        <tissue evidence="1">Shoot tissue taken approximately 20 cm above the soil surface</tissue>
    </source>
</reference>